<keyword evidence="13 14" id="KW-0624">Polysaccharide degradation</keyword>
<dbReference type="SMART" id="SM01217">
    <property type="entry name" value="Fn3_like"/>
    <property type="match status" value="1"/>
</dbReference>
<name>A0ABR1P0W8_DIAER</name>
<dbReference type="SUPFAM" id="SSF52279">
    <property type="entry name" value="Beta-D-glucan exohydrolase, C-terminal domain"/>
    <property type="match status" value="1"/>
</dbReference>
<evidence type="ECO:0000256" key="8">
    <source>
        <dbReference type="ARBA" id="ARBA00022801"/>
    </source>
</evidence>
<keyword evidence="12 14" id="KW-0326">Glycosidase</keyword>
<dbReference type="InterPro" id="IPR036962">
    <property type="entry name" value="Glyco_hydro_3_N_sf"/>
</dbReference>
<dbReference type="InterPro" id="IPR050288">
    <property type="entry name" value="Cellulose_deg_GH3"/>
</dbReference>
<evidence type="ECO:0000256" key="10">
    <source>
        <dbReference type="ARBA" id="ARBA00023180"/>
    </source>
</evidence>
<proteinExistence type="inferred from homology"/>
<keyword evidence="9" id="KW-0136">Cellulose degradation</keyword>
<keyword evidence="17" id="KW-1185">Reference proteome</keyword>
<evidence type="ECO:0000256" key="7">
    <source>
        <dbReference type="ARBA" id="ARBA00022729"/>
    </source>
</evidence>
<reference evidence="16 17" key="1">
    <citation type="submission" date="2024-02" db="EMBL/GenBank/DDBJ databases">
        <title>De novo assembly and annotation of 12 fungi associated with fruit tree decline syndrome in Ontario, Canada.</title>
        <authorList>
            <person name="Sulman M."/>
            <person name="Ellouze W."/>
            <person name="Ilyukhin E."/>
        </authorList>
    </citation>
    <scope>NUCLEOTIDE SEQUENCE [LARGE SCALE GENOMIC DNA]</scope>
    <source>
        <strain evidence="16 17">M169</strain>
    </source>
</reference>
<keyword evidence="6" id="KW-0964">Secreted</keyword>
<dbReference type="Gene3D" id="3.20.20.300">
    <property type="entry name" value="Glycoside hydrolase, family 3, N-terminal domain"/>
    <property type="match status" value="1"/>
</dbReference>
<dbReference type="PANTHER" id="PTHR42715:SF5">
    <property type="entry name" value="BETA-GLUCOSIDASE M-RELATED"/>
    <property type="match status" value="1"/>
</dbReference>
<evidence type="ECO:0000256" key="13">
    <source>
        <dbReference type="ARBA" id="ARBA00023326"/>
    </source>
</evidence>
<dbReference type="InterPro" id="IPR013783">
    <property type="entry name" value="Ig-like_fold"/>
</dbReference>
<comment type="catalytic activity">
    <reaction evidence="1 14">
        <text>Hydrolysis of terminal, non-reducing beta-D-glucosyl residues with release of beta-D-glucose.</text>
        <dbReference type="EC" id="3.2.1.21"/>
    </reaction>
</comment>
<dbReference type="Pfam" id="PF01915">
    <property type="entry name" value="Glyco_hydro_3_C"/>
    <property type="match status" value="1"/>
</dbReference>
<evidence type="ECO:0000313" key="17">
    <source>
        <dbReference type="Proteomes" id="UP001430848"/>
    </source>
</evidence>
<evidence type="ECO:0000256" key="11">
    <source>
        <dbReference type="ARBA" id="ARBA00023277"/>
    </source>
</evidence>
<evidence type="ECO:0000256" key="4">
    <source>
        <dbReference type="ARBA" id="ARBA00005336"/>
    </source>
</evidence>
<dbReference type="PANTHER" id="PTHR42715">
    <property type="entry name" value="BETA-GLUCOSIDASE"/>
    <property type="match status" value="1"/>
</dbReference>
<evidence type="ECO:0000256" key="12">
    <source>
        <dbReference type="ARBA" id="ARBA00023295"/>
    </source>
</evidence>
<evidence type="ECO:0000256" key="1">
    <source>
        <dbReference type="ARBA" id="ARBA00000448"/>
    </source>
</evidence>
<dbReference type="InterPro" id="IPR026891">
    <property type="entry name" value="Fn3-like"/>
</dbReference>
<dbReference type="PROSITE" id="PS00775">
    <property type="entry name" value="GLYCOSYL_HYDROL_F3"/>
    <property type="match status" value="1"/>
</dbReference>
<comment type="subcellular location">
    <subcellularLocation>
        <location evidence="2">Secreted</location>
    </subcellularLocation>
</comment>
<evidence type="ECO:0000256" key="2">
    <source>
        <dbReference type="ARBA" id="ARBA00004613"/>
    </source>
</evidence>
<dbReference type="Pfam" id="PF14310">
    <property type="entry name" value="Fn3-like"/>
    <property type="match status" value="1"/>
</dbReference>
<dbReference type="Proteomes" id="UP001430848">
    <property type="component" value="Unassembled WGS sequence"/>
</dbReference>
<feature type="domain" description="Fibronectin type III-like" evidence="15">
    <location>
        <begin position="723"/>
        <end position="791"/>
    </location>
</feature>
<evidence type="ECO:0000256" key="6">
    <source>
        <dbReference type="ARBA" id="ARBA00022525"/>
    </source>
</evidence>
<comment type="similarity">
    <text evidence="4 14">Belongs to the glycosyl hydrolase 3 family.</text>
</comment>
<accession>A0ABR1P0W8</accession>
<sequence length="803" mass="86097">MLRSVLTGLATTAALGQNAHAQFVVTEDTYFAGQSPPVYPSQSAQQDATVAWADAIVKAKDLVSQLTLEEKVNLTSGVTSTTGCSGSIGGIPRLGFPGMCLNNAGNGVGATDYVSAFASGIHVAASWNKELAYDRAWHMGLEARTKGVNILLGPVVGPVGRVVQGGRNWEGFSPDPYLSGQLVHETVVGTQDTGVMTSTKHFLAHEQEAHRLHTRTNHTPWAVPGSSNVDDRTMHELYLWPFADSVHAGTGNIMCAYNRVNNSGLCQNSKALNGLLKEELGFQGFVVSDWGAQESGVGSALAGLDVVMPSSTLWGANLTLAVNNGTVNESRVDDMATRILASWFQLGQDAEDFPEPGYGLAADLSKPHRVVDARNASSKPTLLAGATEGHVLVKNTDGALPLKSSETKLISLFGYSAKAPNVNTWVAPPTGAAFTQWTGGAQSANYTDLYLGFFGDLSLQYSGIAQNGTLISGGGSGTASQSLISSPYDALVAQAYEDSTDLYWDFENNNPLVNPTSNACIVFGNVWATEGYDRPSVRDDYTDGLINNIADQCANTIVVFHNAGIRLVDQFADHPNVTAIIFAHLPGQDSGRALVNLLYGKENPSGRIPYTVAKNETDYDNFLKPDIVLDGMFQHFPQSNFTEGVYIDYRHFDLKNITPRYEFGFGLSYTTFDYSNLQISEINGSTEQYPTGAVALGGQTDLWDELVTVTADVTNSGGVDGKEVAQLYLGIPGEDVPVRQLRGFDKPSIAAGETATVTFTLTRRDLSVWDVAAQKWLLQAGDYTVEVGRSSRDLPLKGTFSNS</sequence>
<keyword evidence="11 14" id="KW-0119">Carbohydrate metabolism</keyword>
<dbReference type="InterPro" id="IPR017853">
    <property type="entry name" value="GH"/>
</dbReference>
<dbReference type="InterPro" id="IPR001764">
    <property type="entry name" value="Glyco_hydro_3_N"/>
</dbReference>
<dbReference type="PRINTS" id="PR00133">
    <property type="entry name" value="GLHYDRLASE3"/>
</dbReference>
<evidence type="ECO:0000256" key="3">
    <source>
        <dbReference type="ARBA" id="ARBA00004987"/>
    </source>
</evidence>
<dbReference type="EC" id="3.2.1.21" evidence="5 14"/>
<comment type="caution">
    <text evidence="16">The sequence shown here is derived from an EMBL/GenBank/DDBJ whole genome shotgun (WGS) entry which is preliminary data.</text>
</comment>
<protein>
    <recommendedName>
        <fullName evidence="5 14">beta-glucosidase</fullName>
        <ecNumber evidence="5 14">3.2.1.21</ecNumber>
    </recommendedName>
</protein>
<evidence type="ECO:0000256" key="5">
    <source>
        <dbReference type="ARBA" id="ARBA00012744"/>
    </source>
</evidence>
<keyword evidence="10" id="KW-0325">Glycoprotein</keyword>
<dbReference type="InterPro" id="IPR036881">
    <property type="entry name" value="Glyco_hydro_3_C_sf"/>
</dbReference>
<dbReference type="InterPro" id="IPR002772">
    <property type="entry name" value="Glyco_hydro_3_C"/>
</dbReference>
<dbReference type="Gene3D" id="2.60.40.10">
    <property type="entry name" value="Immunoglobulins"/>
    <property type="match status" value="1"/>
</dbReference>
<evidence type="ECO:0000256" key="14">
    <source>
        <dbReference type="RuleBase" id="RU361161"/>
    </source>
</evidence>
<dbReference type="Pfam" id="PF00933">
    <property type="entry name" value="Glyco_hydro_3"/>
    <property type="match status" value="1"/>
</dbReference>
<dbReference type="Gene3D" id="3.40.50.1700">
    <property type="entry name" value="Glycoside hydrolase family 3 C-terminal domain"/>
    <property type="match status" value="1"/>
</dbReference>
<keyword evidence="8 14" id="KW-0378">Hydrolase</keyword>
<gene>
    <name evidence="16" type="ORF">SLS63_009037</name>
</gene>
<comment type="pathway">
    <text evidence="3 14">Glycan metabolism; cellulose degradation.</text>
</comment>
<dbReference type="SUPFAM" id="SSF51445">
    <property type="entry name" value="(Trans)glycosidases"/>
    <property type="match status" value="1"/>
</dbReference>
<evidence type="ECO:0000256" key="9">
    <source>
        <dbReference type="ARBA" id="ARBA00023001"/>
    </source>
</evidence>
<keyword evidence="7" id="KW-0732">Signal</keyword>
<evidence type="ECO:0000259" key="15">
    <source>
        <dbReference type="SMART" id="SM01217"/>
    </source>
</evidence>
<organism evidence="16 17">
    <name type="scientific">Diaporthe eres</name>
    <name type="common">Phomopsis oblonga</name>
    <dbReference type="NCBI Taxonomy" id="83184"/>
    <lineage>
        <taxon>Eukaryota</taxon>
        <taxon>Fungi</taxon>
        <taxon>Dikarya</taxon>
        <taxon>Ascomycota</taxon>
        <taxon>Pezizomycotina</taxon>
        <taxon>Sordariomycetes</taxon>
        <taxon>Sordariomycetidae</taxon>
        <taxon>Diaporthales</taxon>
        <taxon>Diaporthaceae</taxon>
        <taxon>Diaporthe</taxon>
        <taxon>Diaporthe eres species complex</taxon>
    </lineage>
</organism>
<dbReference type="InterPro" id="IPR019800">
    <property type="entry name" value="Glyco_hydro_3_AS"/>
</dbReference>
<evidence type="ECO:0000313" key="16">
    <source>
        <dbReference type="EMBL" id="KAK7723009.1"/>
    </source>
</evidence>
<dbReference type="EMBL" id="JAKNSF020000063">
    <property type="protein sequence ID" value="KAK7723009.1"/>
    <property type="molecule type" value="Genomic_DNA"/>
</dbReference>